<feature type="domain" description="TolB N-terminal" evidence="6">
    <location>
        <begin position="38"/>
        <end position="140"/>
    </location>
</feature>
<evidence type="ECO:0000256" key="5">
    <source>
        <dbReference type="HAMAP-Rule" id="MF_00671"/>
    </source>
</evidence>
<comment type="function">
    <text evidence="5">Part of the Tol-Pal system, which plays a role in outer membrane invagination during cell division and is important for maintaining outer membrane integrity.</text>
</comment>
<feature type="signal peptide" evidence="5">
    <location>
        <begin position="1"/>
        <end position="36"/>
    </location>
</feature>
<dbReference type="InterPro" id="IPR011659">
    <property type="entry name" value="WD40"/>
</dbReference>
<comment type="subunit">
    <text evidence="5">The Tol-Pal system is composed of five core proteins: the inner membrane proteins TolA, TolQ and TolR, the periplasmic protein TolB and the outer membrane protein Pal. They form a network linking the inner and outer membranes and the peptidoglycan layer.</text>
</comment>
<dbReference type="InterPro" id="IPR011042">
    <property type="entry name" value="6-blade_b-propeller_TolB-like"/>
</dbReference>
<dbReference type="Proteomes" id="UP000198644">
    <property type="component" value="Unassembled WGS sequence"/>
</dbReference>
<dbReference type="SUPFAM" id="SSF69304">
    <property type="entry name" value="Tricorn protease N-terminal domain"/>
    <property type="match status" value="1"/>
</dbReference>
<evidence type="ECO:0000256" key="1">
    <source>
        <dbReference type="ARBA" id="ARBA00004418"/>
    </source>
</evidence>
<sequence precursor="true">MTVTSRFRTTWTSTAAALVGAALLIMMAAAPQQVRAELTIQVTKGVGSAIPVAVVPFAKSGDLPAGDDVSTIIRNDLEMTGEFNPLDPERMLSLPSSSDDVFFRDWRLLGQRYLLVGRVEREGDQVRARYELFDINSERRLLGETANTSVDNIRTLAHHISDKVYEALTGEPGVFSTRLAYVTLDAHEGKPRYRLQISDVDGRRARVRLESDEPILSPTWSPDGRRLAYVSFESGKPQIFTHELATGERSVVASYPGLNSAPDWSPDGRSLLVTLSRSGNAEIYKLDLASRALTRLTDHWAIDTEGEWHPNGKGLAFTSDRSGGPQIYIKDTEDAAPRRVTFGSRYNARPRFSPDGRYIYYVHQRDGAFHIARTELASGDEQVLTRSRLDESPSVAPNGRMLIYATEQDGNSVLRVISTNGDAAYTLPAARGDVGDPAWSPILR</sequence>
<comment type="subcellular location">
    <subcellularLocation>
        <location evidence="1 5">Periplasm</location>
    </subcellularLocation>
</comment>
<dbReference type="AlphaFoldDB" id="A0A1I6H194"/>
<dbReference type="PANTHER" id="PTHR36842:SF1">
    <property type="entry name" value="PROTEIN TOLB"/>
    <property type="match status" value="1"/>
</dbReference>
<dbReference type="Pfam" id="PF04052">
    <property type="entry name" value="TolB_N"/>
    <property type="match status" value="1"/>
</dbReference>
<dbReference type="InterPro" id="IPR014167">
    <property type="entry name" value="Tol-Pal_TolB"/>
</dbReference>
<organism evidence="7 8">
    <name type="scientific">Marinobacter daqiaonensis</name>
    <dbReference type="NCBI Taxonomy" id="650891"/>
    <lineage>
        <taxon>Bacteria</taxon>
        <taxon>Pseudomonadati</taxon>
        <taxon>Pseudomonadota</taxon>
        <taxon>Gammaproteobacteria</taxon>
        <taxon>Pseudomonadales</taxon>
        <taxon>Marinobacteraceae</taxon>
        <taxon>Marinobacter</taxon>
    </lineage>
</organism>
<dbReference type="GO" id="GO:0017038">
    <property type="term" value="P:protein import"/>
    <property type="evidence" value="ECO:0007669"/>
    <property type="project" value="InterPro"/>
</dbReference>
<dbReference type="Pfam" id="PF07676">
    <property type="entry name" value="PD40"/>
    <property type="match status" value="5"/>
</dbReference>
<accession>A0A1I6H194</accession>
<protein>
    <recommendedName>
        <fullName evidence="5">Tol-Pal system protein TolB</fullName>
    </recommendedName>
</protein>
<dbReference type="Gene3D" id="3.40.50.10070">
    <property type="entry name" value="TolB, N-terminal domain"/>
    <property type="match status" value="1"/>
</dbReference>
<dbReference type="RefSeq" id="WP_167812702.1">
    <property type="nucleotide sequence ID" value="NZ_FOYW01000001.1"/>
</dbReference>
<dbReference type="STRING" id="650891.SAMN05216203_0718"/>
<proteinExistence type="inferred from homology"/>
<name>A0A1I6H194_9GAMM</name>
<evidence type="ECO:0000256" key="2">
    <source>
        <dbReference type="ARBA" id="ARBA00009820"/>
    </source>
</evidence>
<reference evidence="8" key="1">
    <citation type="submission" date="2016-10" db="EMBL/GenBank/DDBJ databases">
        <authorList>
            <person name="Varghese N."/>
            <person name="Submissions S."/>
        </authorList>
    </citation>
    <scope>NUCLEOTIDE SEQUENCE [LARGE SCALE GENOMIC DNA]</scope>
    <source>
        <strain evidence="8">CGMCC 1.9167</strain>
    </source>
</reference>
<evidence type="ECO:0000313" key="7">
    <source>
        <dbReference type="EMBL" id="SFR48208.1"/>
    </source>
</evidence>
<dbReference type="InterPro" id="IPR007195">
    <property type="entry name" value="TolB_N"/>
</dbReference>
<dbReference type="HAMAP" id="MF_00671">
    <property type="entry name" value="TolB"/>
    <property type="match status" value="1"/>
</dbReference>
<keyword evidence="3 5" id="KW-0732">Signal</keyword>
<dbReference type="GO" id="GO:0042597">
    <property type="term" value="C:periplasmic space"/>
    <property type="evidence" value="ECO:0007669"/>
    <property type="project" value="UniProtKB-SubCell"/>
</dbReference>
<dbReference type="NCBIfam" id="TIGR02800">
    <property type="entry name" value="propeller_TolB"/>
    <property type="match status" value="1"/>
</dbReference>
<dbReference type="Gene3D" id="2.120.10.30">
    <property type="entry name" value="TolB, C-terminal domain"/>
    <property type="match status" value="1"/>
</dbReference>
<keyword evidence="4 5" id="KW-0574">Periplasm</keyword>
<evidence type="ECO:0000313" key="8">
    <source>
        <dbReference type="Proteomes" id="UP000198644"/>
    </source>
</evidence>
<evidence type="ECO:0000256" key="4">
    <source>
        <dbReference type="ARBA" id="ARBA00022764"/>
    </source>
</evidence>
<feature type="chain" id="PRO_5011799958" description="Tol-Pal system protein TolB" evidence="5">
    <location>
        <begin position="37"/>
        <end position="444"/>
    </location>
</feature>
<evidence type="ECO:0000259" key="6">
    <source>
        <dbReference type="Pfam" id="PF04052"/>
    </source>
</evidence>
<comment type="similarity">
    <text evidence="2 5">Belongs to the TolB family.</text>
</comment>
<dbReference type="SUPFAM" id="SSF52964">
    <property type="entry name" value="TolB, N-terminal domain"/>
    <property type="match status" value="1"/>
</dbReference>
<dbReference type="EMBL" id="FOYW01000001">
    <property type="protein sequence ID" value="SFR48208.1"/>
    <property type="molecule type" value="Genomic_DNA"/>
</dbReference>
<keyword evidence="8" id="KW-1185">Reference proteome</keyword>
<gene>
    <name evidence="5" type="primary">tolB</name>
    <name evidence="7" type="ORF">SAMN05216203_0718</name>
</gene>
<dbReference type="PANTHER" id="PTHR36842">
    <property type="entry name" value="PROTEIN TOLB HOMOLOG"/>
    <property type="match status" value="1"/>
</dbReference>
<dbReference type="GO" id="GO:0051301">
    <property type="term" value="P:cell division"/>
    <property type="evidence" value="ECO:0007669"/>
    <property type="project" value="UniProtKB-UniRule"/>
</dbReference>
<evidence type="ECO:0000256" key="3">
    <source>
        <dbReference type="ARBA" id="ARBA00022729"/>
    </source>
</evidence>
<keyword evidence="5" id="KW-0131">Cell cycle</keyword>
<keyword evidence="5" id="KW-0132">Cell division</keyword>